<sequence>MMKTSTYAVMHMSVAICVAYVLSGSWAIAFAIGMVEPFVQTFCYFFHERIWHRVEKRRKVKDYHDEVINSTGPVVSLLEKILKHRH</sequence>
<gene>
    <name evidence="2" type="ORF">DI628_05830</name>
</gene>
<dbReference type="AlphaFoldDB" id="A0A6N4RA87"/>
<proteinExistence type="predicted"/>
<evidence type="ECO:0000313" key="2">
    <source>
        <dbReference type="EMBL" id="TKW60964.1"/>
    </source>
</evidence>
<protein>
    <submittedName>
        <fullName evidence="2">DUF2061 domain-containing protein</fullName>
    </submittedName>
</protein>
<name>A0A6N4RA87_BLAVI</name>
<accession>A0A6N4RA87</accession>
<evidence type="ECO:0000313" key="3">
    <source>
        <dbReference type="Proteomes" id="UP000320948"/>
    </source>
</evidence>
<comment type="caution">
    <text evidence="2">The sequence shown here is derived from an EMBL/GenBank/DDBJ whole genome shotgun (WGS) entry which is preliminary data.</text>
</comment>
<dbReference type="InterPro" id="IPR018638">
    <property type="entry name" value="DUF2061_membrane"/>
</dbReference>
<organism evidence="2 3">
    <name type="scientific">Blastochloris viridis</name>
    <name type="common">Rhodopseudomonas viridis</name>
    <dbReference type="NCBI Taxonomy" id="1079"/>
    <lineage>
        <taxon>Bacteria</taxon>
        <taxon>Pseudomonadati</taxon>
        <taxon>Pseudomonadota</taxon>
        <taxon>Alphaproteobacteria</taxon>
        <taxon>Hyphomicrobiales</taxon>
        <taxon>Blastochloridaceae</taxon>
        <taxon>Blastochloris</taxon>
    </lineage>
</organism>
<evidence type="ECO:0000259" key="1">
    <source>
        <dbReference type="Pfam" id="PF09834"/>
    </source>
</evidence>
<dbReference type="EMBL" id="VAFM01000002">
    <property type="protein sequence ID" value="TKW60964.1"/>
    <property type="molecule type" value="Genomic_DNA"/>
</dbReference>
<dbReference type="Proteomes" id="UP000320948">
    <property type="component" value="Unassembled WGS sequence"/>
</dbReference>
<reference evidence="2 3" key="1">
    <citation type="journal article" date="2017" name="Nat. Commun.">
        <title>In situ click chemistry generation of cyclooxygenase-2 inhibitors.</title>
        <authorList>
            <person name="Bhardwaj A."/>
            <person name="Kaur J."/>
            <person name="Wuest M."/>
            <person name="Wuest F."/>
        </authorList>
    </citation>
    <scope>NUCLEOTIDE SEQUENCE [LARGE SCALE GENOMIC DNA]</scope>
    <source>
        <strain evidence="2">S2_018_000_R2_106</strain>
    </source>
</reference>
<dbReference type="Pfam" id="PF09834">
    <property type="entry name" value="DUF2061"/>
    <property type="match status" value="1"/>
</dbReference>
<feature type="domain" description="DUF2061" evidence="1">
    <location>
        <begin position="1"/>
        <end position="52"/>
    </location>
</feature>